<gene>
    <name evidence="2" type="ORF">GCM10007877_17180</name>
</gene>
<dbReference type="AlphaFoldDB" id="A0AA37T3I5"/>
<dbReference type="InterPro" id="IPR036653">
    <property type="entry name" value="CinA-like_C"/>
</dbReference>
<evidence type="ECO:0000259" key="1">
    <source>
        <dbReference type="Pfam" id="PF02464"/>
    </source>
</evidence>
<name>A0AA37T3I5_9GAMM</name>
<dbReference type="SUPFAM" id="SSF142433">
    <property type="entry name" value="CinA-like"/>
    <property type="match status" value="1"/>
</dbReference>
<proteinExistence type="predicted"/>
<dbReference type="Pfam" id="PF02464">
    <property type="entry name" value="CinA"/>
    <property type="match status" value="1"/>
</dbReference>
<reference evidence="2 3" key="1">
    <citation type="journal article" date="2014" name="Int. J. Syst. Evol. Microbiol.">
        <title>Complete genome sequence of Corynebacterium casei LMG S-19264T (=DSM 44701T), isolated from a smear-ripened cheese.</title>
        <authorList>
            <consortium name="US DOE Joint Genome Institute (JGI-PGF)"/>
            <person name="Walter F."/>
            <person name="Albersmeier A."/>
            <person name="Kalinowski J."/>
            <person name="Ruckert C."/>
        </authorList>
    </citation>
    <scope>NUCLEOTIDE SEQUENCE [LARGE SCALE GENOMIC DNA]</scope>
    <source>
        <strain evidence="2 3">NBRC 110095</strain>
    </source>
</reference>
<dbReference type="InterPro" id="IPR008136">
    <property type="entry name" value="CinA_C"/>
</dbReference>
<organism evidence="2 3">
    <name type="scientific">Marinibactrum halimedae</name>
    <dbReference type="NCBI Taxonomy" id="1444977"/>
    <lineage>
        <taxon>Bacteria</taxon>
        <taxon>Pseudomonadati</taxon>
        <taxon>Pseudomonadota</taxon>
        <taxon>Gammaproteobacteria</taxon>
        <taxon>Cellvibrionales</taxon>
        <taxon>Cellvibrionaceae</taxon>
        <taxon>Marinibactrum</taxon>
    </lineage>
</organism>
<dbReference type="NCBIfam" id="TIGR00199">
    <property type="entry name" value="PncC_domain"/>
    <property type="match status" value="1"/>
</dbReference>
<dbReference type="Proteomes" id="UP001156870">
    <property type="component" value="Unassembled WGS sequence"/>
</dbReference>
<sequence>MAQKGLTLTAAESCTGGGIAHYLTAIPGSSRWFEGSVVAYSNQTKQRILGVSSRLIQRCGAVSEPVVLAMARGALALNEADFSIAVSGIAGPGGGVPGKPVGTVWIAWVGAYKGEESSQCFQFTGDREAVRDSAIEQALKGMLAIVSQREVATVEKGDIIEKSTVMNA</sequence>
<evidence type="ECO:0000313" key="3">
    <source>
        <dbReference type="Proteomes" id="UP001156870"/>
    </source>
</evidence>
<comment type="caution">
    <text evidence="2">The sequence shown here is derived from an EMBL/GenBank/DDBJ whole genome shotgun (WGS) entry which is preliminary data.</text>
</comment>
<protein>
    <recommendedName>
        <fullName evidence="1">CinA C-terminal domain-containing protein</fullName>
    </recommendedName>
</protein>
<dbReference type="Gene3D" id="3.90.950.20">
    <property type="entry name" value="CinA-like"/>
    <property type="match status" value="1"/>
</dbReference>
<keyword evidence="3" id="KW-1185">Reference proteome</keyword>
<accession>A0AA37T3I5</accession>
<feature type="domain" description="CinA C-terminal" evidence="1">
    <location>
        <begin position="2"/>
        <end position="143"/>
    </location>
</feature>
<evidence type="ECO:0000313" key="2">
    <source>
        <dbReference type="EMBL" id="GLS26003.1"/>
    </source>
</evidence>
<dbReference type="EMBL" id="BSPD01000037">
    <property type="protein sequence ID" value="GLS26003.1"/>
    <property type="molecule type" value="Genomic_DNA"/>
</dbReference>